<evidence type="ECO:0000256" key="1">
    <source>
        <dbReference type="SAM" id="Phobius"/>
    </source>
</evidence>
<evidence type="ECO:0000313" key="2">
    <source>
        <dbReference type="Proteomes" id="UP000095283"/>
    </source>
</evidence>
<dbReference type="AlphaFoldDB" id="A0A1I7WL36"/>
<dbReference type="Proteomes" id="UP000095283">
    <property type="component" value="Unplaced"/>
</dbReference>
<reference evidence="3" key="1">
    <citation type="submission" date="2016-11" db="UniProtKB">
        <authorList>
            <consortium name="WormBaseParasite"/>
        </authorList>
    </citation>
    <scope>IDENTIFICATION</scope>
</reference>
<keyword evidence="1" id="KW-0812">Transmembrane</keyword>
<protein>
    <submittedName>
        <fullName evidence="3">Uncharacterized protein</fullName>
    </submittedName>
</protein>
<feature type="transmembrane region" description="Helical" evidence="1">
    <location>
        <begin position="7"/>
        <end position="26"/>
    </location>
</feature>
<sequence>MFAFIFTYFYLFLISSYISFITLFHYTENIRILPSSFTYSLFIPPIFLNIYICPFISLILCNYCNL</sequence>
<evidence type="ECO:0000313" key="3">
    <source>
        <dbReference type="WBParaSite" id="Hba_05849"/>
    </source>
</evidence>
<organism evidence="2 3">
    <name type="scientific">Heterorhabditis bacteriophora</name>
    <name type="common">Entomopathogenic nematode worm</name>
    <dbReference type="NCBI Taxonomy" id="37862"/>
    <lineage>
        <taxon>Eukaryota</taxon>
        <taxon>Metazoa</taxon>
        <taxon>Ecdysozoa</taxon>
        <taxon>Nematoda</taxon>
        <taxon>Chromadorea</taxon>
        <taxon>Rhabditida</taxon>
        <taxon>Rhabditina</taxon>
        <taxon>Rhabditomorpha</taxon>
        <taxon>Strongyloidea</taxon>
        <taxon>Heterorhabditidae</taxon>
        <taxon>Heterorhabditis</taxon>
    </lineage>
</organism>
<keyword evidence="1" id="KW-1133">Transmembrane helix</keyword>
<accession>A0A1I7WL36</accession>
<feature type="transmembrane region" description="Helical" evidence="1">
    <location>
        <begin position="46"/>
        <end position="64"/>
    </location>
</feature>
<keyword evidence="1" id="KW-0472">Membrane</keyword>
<keyword evidence="2" id="KW-1185">Reference proteome</keyword>
<name>A0A1I7WL36_HETBA</name>
<dbReference type="WBParaSite" id="Hba_05849">
    <property type="protein sequence ID" value="Hba_05849"/>
    <property type="gene ID" value="Hba_05849"/>
</dbReference>
<proteinExistence type="predicted"/>